<accession>A0A9J6F240</accession>
<reference evidence="2" key="2">
    <citation type="submission" date="2021-09" db="EMBL/GenBank/DDBJ databases">
        <authorList>
            <person name="Jia N."/>
            <person name="Wang J."/>
            <person name="Shi W."/>
            <person name="Du L."/>
            <person name="Sun Y."/>
            <person name="Zhan W."/>
            <person name="Jiang J."/>
            <person name="Wang Q."/>
            <person name="Zhang B."/>
            <person name="Ji P."/>
            <person name="Sakyi L.B."/>
            <person name="Cui X."/>
            <person name="Yuan T."/>
            <person name="Jiang B."/>
            <person name="Yang W."/>
            <person name="Lam T.T.-Y."/>
            <person name="Chang Q."/>
            <person name="Ding S."/>
            <person name="Wang X."/>
            <person name="Zhu J."/>
            <person name="Ruan X."/>
            <person name="Zhao L."/>
            <person name="Wei J."/>
            <person name="Que T."/>
            <person name="Du C."/>
            <person name="Cheng J."/>
            <person name="Dai P."/>
            <person name="Han X."/>
            <person name="Huang E."/>
            <person name="Gao Y."/>
            <person name="Liu J."/>
            <person name="Shao H."/>
            <person name="Ye R."/>
            <person name="Li L."/>
            <person name="Wei W."/>
            <person name="Wang X."/>
            <person name="Wang C."/>
            <person name="Huo Q."/>
            <person name="Li W."/>
            <person name="Guo W."/>
            <person name="Chen H."/>
            <person name="Chen S."/>
            <person name="Zhou L."/>
            <person name="Zhou L."/>
            <person name="Ni X."/>
            <person name="Tian J."/>
            <person name="Zhou Y."/>
            <person name="Sheng Y."/>
            <person name="Liu T."/>
            <person name="Pan Y."/>
            <person name="Xia L."/>
            <person name="Li J."/>
            <person name="Zhao F."/>
            <person name="Cao W."/>
        </authorList>
    </citation>
    <scope>NUCLEOTIDE SEQUENCE</scope>
    <source>
        <strain evidence="2">Rmic-2018</strain>
        <tissue evidence="2">Larvae</tissue>
    </source>
</reference>
<dbReference type="EMBL" id="JABSTU010000001">
    <property type="protein sequence ID" value="KAH8040583.1"/>
    <property type="molecule type" value="Genomic_DNA"/>
</dbReference>
<sequence length="298" mass="34241">MAAVVCVVRLETGEQKKVVLPTGSYDELVHALSTHTTVDEQTLLQVFDTKAEEYIDLEKDCTILSKSKIKAGRKVLPPTTDPTSSECIEAGPSYRAHDPSREHLNRRFPSKELYNTAVEQLIQKYPHLRYIKKGTGMESWKLALKNKFKNNRKKTQNISEEMETMRIINTPKRPRVPGAEEINKKLCRLSDNPELVVYNETAEGRRTHHEWLTENANTAGDEELRPRLLATAKERHERLEHMTIQQALLENPFLATEHSVCSYLPPLFCDICGKHCDLSLQLQLEFDLLFKKKTSWTT</sequence>
<dbReference type="Proteomes" id="UP000821866">
    <property type="component" value="Chromosome 1"/>
</dbReference>
<feature type="region of interest" description="Disordered" evidence="1">
    <location>
        <begin position="74"/>
        <end position="101"/>
    </location>
</feature>
<name>A0A9J6F240_RHIMP</name>
<evidence type="ECO:0000256" key="1">
    <source>
        <dbReference type="SAM" id="MobiDB-lite"/>
    </source>
</evidence>
<organism evidence="2 3">
    <name type="scientific">Rhipicephalus microplus</name>
    <name type="common">Cattle tick</name>
    <name type="synonym">Boophilus microplus</name>
    <dbReference type="NCBI Taxonomy" id="6941"/>
    <lineage>
        <taxon>Eukaryota</taxon>
        <taxon>Metazoa</taxon>
        <taxon>Ecdysozoa</taxon>
        <taxon>Arthropoda</taxon>
        <taxon>Chelicerata</taxon>
        <taxon>Arachnida</taxon>
        <taxon>Acari</taxon>
        <taxon>Parasitiformes</taxon>
        <taxon>Ixodida</taxon>
        <taxon>Ixodoidea</taxon>
        <taxon>Ixodidae</taxon>
        <taxon>Rhipicephalinae</taxon>
        <taxon>Rhipicephalus</taxon>
        <taxon>Boophilus</taxon>
    </lineage>
</organism>
<proteinExistence type="predicted"/>
<dbReference type="AlphaFoldDB" id="A0A9J6F240"/>
<protein>
    <submittedName>
        <fullName evidence="2">Uncharacterized protein</fullName>
    </submittedName>
</protein>
<evidence type="ECO:0000313" key="2">
    <source>
        <dbReference type="EMBL" id="KAH8040583.1"/>
    </source>
</evidence>
<comment type="caution">
    <text evidence="2">The sequence shown here is derived from an EMBL/GenBank/DDBJ whole genome shotgun (WGS) entry which is preliminary data.</text>
</comment>
<keyword evidence="3" id="KW-1185">Reference proteome</keyword>
<evidence type="ECO:0000313" key="3">
    <source>
        <dbReference type="Proteomes" id="UP000821866"/>
    </source>
</evidence>
<gene>
    <name evidence="2" type="ORF">HPB51_011411</name>
</gene>
<reference evidence="2" key="1">
    <citation type="journal article" date="2020" name="Cell">
        <title>Large-Scale Comparative Analyses of Tick Genomes Elucidate Their Genetic Diversity and Vector Capacities.</title>
        <authorList>
            <consortium name="Tick Genome and Microbiome Consortium (TIGMIC)"/>
            <person name="Jia N."/>
            <person name="Wang J."/>
            <person name="Shi W."/>
            <person name="Du L."/>
            <person name="Sun Y."/>
            <person name="Zhan W."/>
            <person name="Jiang J.F."/>
            <person name="Wang Q."/>
            <person name="Zhang B."/>
            <person name="Ji P."/>
            <person name="Bell-Sakyi L."/>
            <person name="Cui X.M."/>
            <person name="Yuan T.T."/>
            <person name="Jiang B.G."/>
            <person name="Yang W.F."/>
            <person name="Lam T.T."/>
            <person name="Chang Q.C."/>
            <person name="Ding S.J."/>
            <person name="Wang X.J."/>
            <person name="Zhu J.G."/>
            <person name="Ruan X.D."/>
            <person name="Zhao L."/>
            <person name="Wei J.T."/>
            <person name="Ye R.Z."/>
            <person name="Que T.C."/>
            <person name="Du C.H."/>
            <person name="Zhou Y.H."/>
            <person name="Cheng J.X."/>
            <person name="Dai P.F."/>
            <person name="Guo W.B."/>
            <person name="Han X.H."/>
            <person name="Huang E.J."/>
            <person name="Li L.F."/>
            <person name="Wei W."/>
            <person name="Gao Y.C."/>
            <person name="Liu J.Z."/>
            <person name="Shao H.Z."/>
            <person name="Wang X."/>
            <person name="Wang C.C."/>
            <person name="Yang T.C."/>
            <person name="Huo Q.B."/>
            <person name="Li W."/>
            <person name="Chen H.Y."/>
            <person name="Chen S.E."/>
            <person name="Zhou L.G."/>
            <person name="Ni X.B."/>
            <person name="Tian J.H."/>
            <person name="Sheng Y."/>
            <person name="Liu T."/>
            <person name="Pan Y.S."/>
            <person name="Xia L.Y."/>
            <person name="Li J."/>
            <person name="Zhao F."/>
            <person name="Cao W.C."/>
        </authorList>
    </citation>
    <scope>NUCLEOTIDE SEQUENCE</scope>
    <source>
        <strain evidence="2">Rmic-2018</strain>
    </source>
</reference>